<dbReference type="RefSeq" id="WP_056986052.1">
    <property type="nucleotide sequence ID" value="NZ_BAAAXI010000185.1"/>
</dbReference>
<evidence type="ECO:0000313" key="5">
    <source>
        <dbReference type="Proteomes" id="UP000076405"/>
    </source>
</evidence>
<dbReference type="EC" id="3.1.1.31" evidence="2"/>
<organism evidence="2 5">
    <name type="scientific">Pediococcus damnosus</name>
    <dbReference type="NCBI Taxonomy" id="51663"/>
    <lineage>
        <taxon>Bacteria</taxon>
        <taxon>Bacillati</taxon>
        <taxon>Bacillota</taxon>
        <taxon>Bacilli</taxon>
        <taxon>Lactobacillales</taxon>
        <taxon>Lactobacillaceae</taxon>
        <taxon>Pediococcus</taxon>
    </lineage>
</organism>
<reference evidence="4 5" key="1">
    <citation type="journal article" date="2016" name="PLoS ONE">
        <title>The Identification of Novel Diagnostic Marker Genes for the Detection of Beer Spoiling Pediococcus damnosus Strains Using the BlAst Diagnostic Gene findEr.</title>
        <authorList>
            <person name="Behr J."/>
            <person name="Geissler A.J."/>
            <person name="Schmid J."/>
            <person name="Zehe A."/>
            <person name="Vogel R.F."/>
        </authorList>
    </citation>
    <scope>NUCLEOTIDE SEQUENCE [LARGE SCALE GENOMIC DNA]</scope>
    <source>
        <strain evidence="2 5">TMW 2.1533</strain>
        <strain evidence="3 4">TMW 2.1535</strain>
    </source>
</reference>
<dbReference type="PANTHER" id="PTHR30344">
    <property type="entry name" value="6-PHOSPHOGLUCONOLACTONASE-RELATED"/>
    <property type="match status" value="1"/>
</dbReference>
<dbReference type="InterPro" id="IPR019405">
    <property type="entry name" value="Lactonase_7-beta_prop"/>
</dbReference>
<evidence type="ECO:0000313" key="3">
    <source>
        <dbReference type="EMBL" id="AMV66280.1"/>
    </source>
</evidence>
<name>A0AAC9FHX3_9LACO</name>
<sequence>MKESFFVGTYTKKTSQGVYKLTLDTETNTLSKAELVAKIGNPTYVAKSKRNFLYTVDQKGADGGVAVVDLNTTPAKIIQHAVTPGNSPAYVAVDEQRQLLYSSNYHLATVTVYKIGEDGRLSQTDVVAHSGKGPKPEQADGAHVHFSDLTPDNRLVVCDLGTDEVYTYDVSDDGKLTEVTRYKTKAGFGPRHIVFTKNGSTAYLAGELGSAVEVLNYDEQNGEFTHLQTISTIPSTWHAHNGAAAIKLSQDDKFLYVSNRGYNSLAVFATSSDGSLKLIQNISVEGDFPRDFALDPTESFIVCANQNTDNLTLFSRSKENGKLTLLEKDIPLPEGVCVLFE</sequence>
<evidence type="ECO:0000313" key="4">
    <source>
        <dbReference type="Proteomes" id="UP000076244"/>
    </source>
</evidence>
<protein>
    <submittedName>
        <fullName evidence="2">6-phosphogluconolactonase</fullName>
        <ecNumber evidence="2">3.1.1.31</ecNumber>
    </submittedName>
</protein>
<dbReference type="PANTHER" id="PTHR30344:SF1">
    <property type="entry name" value="6-PHOSPHOGLUCONOLACTONASE"/>
    <property type="match status" value="1"/>
</dbReference>
<evidence type="ECO:0000256" key="1">
    <source>
        <dbReference type="ARBA" id="ARBA00005564"/>
    </source>
</evidence>
<evidence type="ECO:0000313" key="2">
    <source>
        <dbReference type="EMBL" id="AMV61845.1"/>
    </source>
</evidence>
<keyword evidence="2" id="KW-0378">Hydrolase</keyword>
<dbReference type="InterPro" id="IPR011048">
    <property type="entry name" value="Haem_d1_sf"/>
</dbReference>
<dbReference type="KEGG" id="pdm:ADU72_0331"/>
<dbReference type="Gene3D" id="2.130.10.10">
    <property type="entry name" value="YVTN repeat-like/Quinoprotein amine dehydrogenase"/>
    <property type="match status" value="1"/>
</dbReference>
<accession>A0AAC9FHX3</accession>
<dbReference type="InterPro" id="IPR050282">
    <property type="entry name" value="Cycloisomerase_2"/>
</dbReference>
<dbReference type="Proteomes" id="UP000076405">
    <property type="component" value="Chromosome"/>
</dbReference>
<gene>
    <name evidence="2" type="ORF">ADU70_0345</name>
    <name evidence="3" type="ORF">ADU72_0331</name>
</gene>
<dbReference type="SUPFAM" id="SSF51004">
    <property type="entry name" value="C-terminal (heme d1) domain of cytochrome cd1-nitrite reductase"/>
    <property type="match status" value="1"/>
</dbReference>
<dbReference type="Proteomes" id="UP000076244">
    <property type="component" value="Chromosome"/>
</dbReference>
<comment type="similarity">
    <text evidence="1">Belongs to the cycloisomerase 2 family.</text>
</comment>
<dbReference type="EMBL" id="CP012288">
    <property type="protein sequence ID" value="AMV66280.1"/>
    <property type="molecule type" value="Genomic_DNA"/>
</dbReference>
<dbReference type="GO" id="GO:0005829">
    <property type="term" value="C:cytosol"/>
    <property type="evidence" value="ECO:0007669"/>
    <property type="project" value="TreeGrafter"/>
</dbReference>
<proteinExistence type="inferred from homology"/>
<dbReference type="EMBL" id="CP012275">
    <property type="protein sequence ID" value="AMV61845.1"/>
    <property type="molecule type" value="Genomic_DNA"/>
</dbReference>
<dbReference type="AlphaFoldDB" id="A0AAC9FHX3"/>
<dbReference type="GeneID" id="57275571"/>
<dbReference type="InterPro" id="IPR015943">
    <property type="entry name" value="WD40/YVTN_repeat-like_dom_sf"/>
</dbReference>
<dbReference type="GO" id="GO:0017057">
    <property type="term" value="F:6-phosphogluconolactonase activity"/>
    <property type="evidence" value="ECO:0007669"/>
    <property type="project" value="UniProtKB-EC"/>
</dbReference>
<dbReference type="Pfam" id="PF10282">
    <property type="entry name" value="Lactonase"/>
    <property type="match status" value="1"/>
</dbReference>
<keyword evidence="4" id="KW-1185">Reference proteome</keyword>